<organism evidence="2 3">
    <name type="scientific">Insolitispirillum peregrinum</name>
    <dbReference type="NCBI Taxonomy" id="80876"/>
    <lineage>
        <taxon>Bacteria</taxon>
        <taxon>Pseudomonadati</taxon>
        <taxon>Pseudomonadota</taxon>
        <taxon>Alphaproteobacteria</taxon>
        <taxon>Rhodospirillales</taxon>
        <taxon>Novispirillaceae</taxon>
        <taxon>Insolitispirillum</taxon>
    </lineage>
</organism>
<sequence length="177" mass="18633">MIPYRTMRYLRRFQTAGRSPLLTLCCRLSVAGLVAGGAFFSVPDFSAPDMGGGMGLVAPAFAGSTGFIDDLVDVPLMPGLSLTAAGGAVPDIPASCQMGDYLFTTPAGSIGEAYAYGRVTRSAVEAFYAETLPQIGWNLIGSRAEGVLYSRESEDLLIAINENAGMVTVCFQMKPAK</sequence>
<keyword evidence="1" id="KW-1133">Transmembrane helix</keyword>
<name>A0A1N7MT00_9PROT</name>
<keyword evidence="1" id="KW-0472">Membrane</keyword>
<keyword evidence="3" id="KW-1185">Reference proteome</keyword>
<reference evidence="2 3" key="1">
    <citation type="submission" date="2017-01" db="EMBL/GenBank/DDBJ databases">
        <authorList>
            <person name="Mah S.A."/>
            <person name="Swanson W.J."/>
            <person name="Moy G.W."/>
            <person name="Vacquier V.D."/>
        </authorList>
    </citation>
    <scope>NUCLEOTIDE SEQUENCE [LARGE SCALE GENOMIC DNA]</scope>
    <source>
        <strain evidence="2 3">DSM 11589</strain>
    </source>
</reference>
<gene>
    <name evidence="2" type="ORF">SAMN05421779_104334</name>
</gene>
<proteinExistence type="predicted"/>
<protein>
    <submittedName>
        <fullName evidence="2">Uncharacterized protein</fullName>
    </submittedName>
</protein>
<keyword evidence="1" id="KW-0812">Transmembrane</keyword>
<evidence type="ECO:0000313" key="2">
    <source>
        <dbReference type="EMBL" id="SIS89265.1"/>
    </source>
</evidence>
<evidence type="ECO:0000256" key="1">
    <source>
        <dbReference type="SAM" id="Phobius"/>
    </source>
</evidence>
<evidence type="ECO:0000313" key="3">
    <source>
        <dbReference type="Proteomes" id="UP000185678"/>
    </source>
</evidence>
<dbReference type="EMBL" id="FTOA01000004">
    <property type="protein sequence ID" value="SIS89265.1"/>
    <property type="molecule type" value="Genomic_DNA"/>
</dbReference>
<dbReference type="Proteomes" id="UP000185678">
    <property type="component" value="Unassembled WGS sequence"/>
</dbReference>
<dbReference type="AlphaFoldDB" id="A0A1N7MT00"/>
<dbReference type="STRING" id="80876.SAMN05421779_104334"/>
<accession>A0A1N7MT00</accession>
<feature type="transmembrane region" description="Helical" evidence="1">
    <location>
        <begin position="21"/>
        <end position="40"/>
    </location>
</feature>